<feature type="compositionally biased region" description="Low complexity" evidence="1">
    <location>
        <begin position="40"/>
        <end position="56"/>
    </location>
</feature>
<comment type="caution">
    <text evidence="3">The sequence shown here is derived from an EMBL/GenBank/DDBJ whole genome shotgun (WGS) entry which is preliminary data.</text>
</comment>
<evidence type="ECO:0000313" key="3">
    <source>
        <dbReference type="EMBL" id="MBP2403863.1"/>
    </source>
</evidence>
<evidence type="ECO:0000313" key="4">
    <source>
        <dbReference type="Proteomes" id="UP001519291"/>
    </source>
</evidence>
<dbReference type="Proteomes" id="UP001519291">
    <property type="component" value="Unassembled WGS sequence"/>
</dbReference>
<gene>
    <name evidence="3" type="ORF">JO379_003332</name>
</gene>
<feature type="compositionally biased region" description="Low complexity" evidence="1">
    <location>
        <begin position="77"/>
        <end position="99"/>
    </location>
</feature>
<feature type="region of interest" description="Disordered" evidence="1">
    <location>
        <begin position="23"/>
        <end position="171"/>
    </location>
</feature>
<organism evidence="3 4">
    <name type="scientific">Streptomyces syringium</name>
    <dbReference type="NCBI Taxonomy" id="76729"/>
    <lineage>
        <taxon>Bacteria</taxon>
        <taxon>Bacillati</taxon>
        <taxon>Actinomycetota</taxon>
        <taxon>Actinomycetes</taxon>
        <taxon>Kitasatosporales</taxon>
        <taxon>Streptomycetaceae</taxon>
        <taxon>Streptomyces</taxon>
    </lineage>
</organism>
<name>A0ABS4Y4Z2_9ACTN</name>
<evidence type="ECO:0000256" key="2">
    <source>
        <dbReference type="SAM" id="SignalP"/>
    </source>
</evidence>
<dbReference type="EMBL" id="JAGIOH010000001">
    <property type="protein sequence ID" value="MBP2403863.1"/>
    <property type="molecule type" value="Genomic_DNA"/>
</dbReference>
<feature type="compositionally biased region" description="Pro residues" evidence="1">
    <location>
        <begin position="117"/>
        <end position="128"/>
    </location>
</feature>
<proteinExistence type="predicted"/>
<evidence type="ECO:0000256" key="1">
    <source>
        <dbReference type="SAM" id="MobiDB-lite"/>
    </source>
</evidence>
<protein>
    <submittedName>
        <fullName evidence="3">Uncharacterized protein</fullName>
    </submittedName>
</protein>
<feature type="chain" id="PRO_5046858327" evidence="2">
    <location>
        <begin position="24"/>
        <end position="198"/>
    </location>
</feature>
<reference evidence="3 4" key="1">
    <citation type="submission" date="2021-03" db="EMBL/GenBank/DDBJ databases">
        <title>Sequencing the genomes of 1000 actinobacteria strains.</title>
        <authorList>
            <person name="Klenk H.-P."/>
        </authorList>
    </citation>
    <scope>NUCLEOTIDE SEQUENCE [LARGE SCALE GENOMIC DNA]</scope>
    <source>
        <strain evidence="3 4">DSM 41480</strain>
    </source>
</reference>
<feature type="compositionally biased region" description="Pro residues" evidence="1">
    <location>
        <begin position="30"/>
        <end position="39"/>
    </location>
</feature>
<keyword evidence="4" id="KW-1185">Reference proteome</keyword>
<keyword evidence="2" id="KW-0732">Signal</keyword>
<sequence>MATAGLFFTAFTALLLIATGAHAEEKAVPSAPPSAPPASAPLAPLRVIPSPSSSSSLLTERLAGSTAGEGRTHPGRATSSPDSPADSAAASAEPSGSPSAPQPPAESPEPAREPAAAPEPPFNTPPPRARLEAAQPYVPGPAPRTYEPSAGPWDALDATGSEHAEESSDPVMRVLPLGTGMTLTGLGLGFLGLRLRRG</sequence>
<accession>A0ABS4Y4Z2</accession>
<feature type="signal peptide" evidence="2">
    <location>
        <begin position="1"/>
        <end position="23"/>
    </location>
</feature>